<name>A0ABV9XWB1_9PSEU</name>
<reference evidence="3" key="1">
    <citation type="journal article" date="2019" name="Int. J. Syst. Evol. Microbiol.">
        <title>The Global Catalogue of Microorganisms (GCM) 10K type strain sequencing project: providing services to taxonomists for standard genome sequencing and annotation.</title>
        <authorList>
            <consortium name="The Broad Institute Genomics Platform"/>
            <consortium name="The Broad Institute Genome Sequencing Center for Infectious Disease"/>
            <person name="Wu L."/>
            <person name="Ma J."/>
        </authorList>
    </citation>
    <scope>NUCLEOTIDE SEQUENCE [LARGE SCALE GENOMIC DNA]</scope>
    <source>
        <strain evidence="3">KCTC 12848</strain>
    </source>
</reference>
<dbReference type="RefSeq" id="WP_344041486.1">
    <property type="nucleotide sequence ID" value="NZ_BAAAKE010000029.1"/>
</dbReference>
<accession>A0ABV9XWB1</accession>
<evidence type="ECO:0000313" key="2">
    <source>
        <dbReference type="EMBL" id="MFC5054253.1"/>
    </source>
</evidence>
<gene>
    <name evidence="2" type="ORF">ACFPFM_10840</name>
</gene>
<dbReference type="Proteomes" id="UP001595833">
    <property type="component" value="Unassembled WGS sequence"/>
</dbReference>
<protein>
    <recommendedName>
        <fullName evidence="4">Tetratricopeptide repeat protein</fullName>
    </recommendedName>
</protein>
<evidence type="ECO:0008006" key="4">
    <source>
        <dbReference type="Google" id="ProtNLM"/>
    </source>
</evidence>
<feature type="compositionally biased region" description="Pro residues" evidence="1">
    <location>
        <begin position="60"/>
        <end position="70"/>
    </location>
</feature>
<feature type="region of interest" description="Disordered" evidence="1">
    <location>
        <begin position="53"/>
        <end position="74"/>
    </location>
</feature>
<comment type="caution">
    <text evidence="2">The sequence shown here is derived from an EMBL/GenBank/DDBJ whole genome shotgun (WGS) entry which is preliminary data.</text>
</comment>
<evidence type="ECO:0000313" key="3">
    <source>
        <dbReference type="Proteomes" id="UP001595833"/>
    </source>
</evidence>
<evidence type="ECO:0000256" key="1">
    <source>
        <dbReference type="SAM" id="MobiDB-lite"/>
    </source>
</evidence>
<dbReference type="EMBL" id="JBHSJB010000010">
    <property type="protein sequence ID" value="MFC5054253.1"/>
    <property type="molecule type" value="Genomic_DNA"/>
</dbReference>
<proteinExistence type="predicted"/>
<keyword evidence="3" id="KW-1185">Reference proteome</keyword>
<sequence length="121" mass="12657">MLRAAGQAVDTARRSGDLHALATAFAARAHATLAAQASDRYDDAIHDLRQALVRHRSPRPARPGPVPPAPGGRWPAGEALAEFGQAAELLRRAADLVGRAVATTDAGHLLIDVYQAGEALP</sequence>
<organism evidence="2 3">
    <name type="scientific">Saccharothrix xinjiangensis</name>
    <dbReference type="NCBI Taxonomy" id="204798"/>
    <lineage>
        <taxon>Bacteria</taxon>
        <taxon>Bacillati</taxon>
        <taxon>Actinomycetota</taxon>
        <taxon>Actinomycetes</taxon>
        <taxon>Pseudonocardiales</taxon>
        <taxon>Pseudonocardiaceae</taxon>
        <taxon>Saccharothrix</taxon>
    </lineage>
</organism>